<keyword evidence="7" id="KW-1185">Reference proteome</keyword>
<dbReference type="Gene3D" id="3.40.50.300">
    <property type="entry name" value="P-loop containing nucleotide triphosphate hydrolases"/>
    <property type="match status" value="1"/>
</dbReference>
<dbReference type="PROSITE" id="PS50893">
    <property type="entry name" value="ABC_TRANSPORTER_2"/>
    <property type="match status" value="1"/>
</dbReference>
<dbReference type="AlphaFoldDB" id="A0A1X7NH14"/>
<keyword evidence="2" id="KW-0813">Transport</keyword>
<keyword evidence="4 6" id="KW-0067">ATP-binding</keyword>
<dbReference type="InterPro" id="IPR050166">
    <property type="entry name" value="ABC_transporter_ATP-bind"/>
</dbReference>
<comment type="similarity">
    <text evidence="1">Belongs to the ABC transporter superfamily.</text>
</comment>
<keyword evidence="3" id="KW-0547">Nucleotide-binding</keyword>
<dbReference type="OrthoDB" id="9807242at2"/>
<evidence type="ECO:0000256" key="1">
    <source>
        <dbReference type="ARBA" id="ARBA00005417"/>
    </source>
</evidence>
<evidence type="ECO:0000256" key="4">
    <source>
        <dbReference type="ARBA" id="ARBA00022840"/>
    </source>
</evidence>
<dbReference type="PANTHER" id="PTHR42788">
    <property type="entry name" value="TAURINE IMPORT ATP-BINDING PROTEIN-RELATED"/>
    <property type="match status" value="1"/>
</dbReference>
<evidence type="ECO:0000313" key="6">
    <source>
        <dbReference type="EMBL" id="SMH36421.1"/>
    </source>
</evidence>
<evidence type="ECO:0000313" key="7">
    <source>
        <dbReference type="Proteomes" id="UP000193083"/>
    </source>
</evidence>
<dbReference type="InterPro" id="IPR017871">
    <property type="entry name" value="ABC_transporter-like_CS"/>
</dbReference>
<evidence type="ECO:0000256" key="2">
    <source>
        <dbReference type="ARBA" id="ARBA00022448"/>
    </source>
</evidence>
<name>A0A1X7NH14_9HYPH</name>
<dbReference type="EMBL" id="FXBL01000004">
    <property type="protein sequence ID" value="SMH36421.1"/>
    <property type="molecule type" value="Genomic_DNA"/>
</dbReference>
<dbReference type="CDD" id="cd03293">
    <property type="entry name" value="ABC_NrtD_SsuB_transporters"/>
    <property type="match status" value="1"/>
</dbReference>
<proteinExistence type="inferred from homology"/>
<dbReference type="GO" id="GO:0005524">
    <property type="term" value="F:ATP binding"/>
    <property type="evidence" value="ECO:0007669"/>
    <property type="project" value="UniProtKB-KW"/>
</dbReference>
<accession>A0A1X7NH14</accession>
<dbReference type="PROSITE" id="PS00211">
    <property type="entry name" value="ABC_TRANSPORTER_1"/>
    <property type="match status" value="1"/>
</dbReference>
<sequence length="260" mass="28377">MMPAISLSGVDVSFATPAGPFRALDKVALEVPDGRFCVLIGPSGCGKSTLLRVMADLQQPSNGSVSVFGRDPAAARRERRISFVFQDATLLPWRSVLDNVRLPLQVGGWSKLGRAHRDPAEMIALVGLAGRESALPHQLSGGQRQRVAIARALVTRPDILLMDEPFGALDEITRERLNEELLRIWQETRTTVVFVTHSLSEAAFLGQTIVVMGARPGRLTKVVSLDKDTSTHDIDRSSAEFFEITSALRTHLEEAERAAA</sequence>
<evidence type="ECO:0000256" key="3">
    <source>
        <dbReference type="ARBA" id="ARBA00022741"/>
    </source>
</evidence>
<reference evidence="6 7" key="1">
    <citation type="submission" date="2017-04" db="EMBL/GenBank/DDBJ databases">
        <authorList>
            <person name="Afonso C.L."/>
            <person name="Miller P.J."/>
            <person name="Scott M.A."/>
            <person name="Spackman E."/>
            <person name="Goraichik I."/>
            <person name="Dimitrov K.M."/>
            <person name="Suarez D.L."/>
            <person name="Swayne D.E."/>
        </authorList>
    </citation>
    <scope>NUCLEOTIDE SEQUENCE [LARGE SCALE GENOMIC DNA]</scope>
    <source>
        <strain evidence="6 7">B5P</strain>
    </source>
</reference>
<dbReference type="PANTHER" id="PTHR42788:SF20">
    <property type="entry name" value="ABC TRANSPORTER ATP-BINDING PROTEIN"/>
    <property type="match status" value="1"/>
</dbReference>
<dbReference type="SUPFAM" id="SSF52540">
    <property type="entry name" value="P-loop containing nucleoside triphosphate hydrolases"/>
    <property type="match status" value="1"/>
</dbReference>
<dbReference type="Pfam" id="PF00005">
    <property type="entry name" value="ABC_tran"/>
    <property type="match status" value="1"/>
</dbReference>
<organism evidence="6 7">
    <name type="scientific">Mesorhizobium australicum</name>
    <dbReference type="NCBI Taxonomy" id="536018"/>
    <lineage>
        <taxon>Bacteria</taxon>
        <taxon>Pseudomonadati</taxon>
        <taxon>Pseudomonadota</taxon>
        <taxon>Alphaproteobacteria</taxon>
        <taxon>Hyphomicrobiales</taxon>
        <taxon>Phyllobacteriaceae</taxon>
        <taxon>Mesorhizobium</taxon>
    </lineage>
</organism>
<dbReference type="InterPro" id="IPR003593">
    <property type="entry name" value="AAA+_ATPase"/>
</dbReference>
<dbReference type="InterPro" id="IPR027417">
    <property type="entry name" value="P-loop_NTPase"/>
</dbReference>
<feature type="domain" description="ABC transporter" evidence="5">
    <location>
        <begin position="7"/>
        <end position="239"/>
    </location>
</feature>
<gene>
    <name evidence="6" type="ORF">SAMN02982922_1748</name>
</gene>
<evidence type="ECO:0000259" key="5">
    <source>
        <dbReference type="PROSITE" id="PS50893"/>
    </source>
</evidence>
<dbReference type="InterPro" id="IPR003439">
    <property type="entry name" value="ABC_transporter-like_ATP-bd"/>
</dbReference>
<dbReference type="SMART" id="SM00382">
    <property type="entry name" value="AAA"/>
    <property type="match status" value="1"/>
</dbReference>
<dbReference type="Proteomes" id="UP000193083">
    <property type="component" value="Unassembled WGS sequence"/>
</dbReference>
<protein>
    <submittedName>
        <fullName evidence="6">NitT/TauT family transport system ATP-binding protein</fullName>
    </submittedName>
</protein>
<dbReference type="GO" id="GO:0016887">
    <property type="term" value="F:ATP hydrolysis activity"/>
    <property type="evidence" value="ECO:0007669"/>
    <property type="project" value="InterPro"/>
</dbReference>